<dbReference type="OrthoDB" id="66855at2"/>
<dbReference type="AlphaFoldDB" id="A0A318SE55"/>
<keyword evidence="5" id="KW-0175">Coiled coil</keyword>
<name>A0A318SE55_9DEIO</name>
<dbReference type="RefSeq" id="WP_110885699.1">
    <property type="nucleotide sequence ID" value="NZ_QJSX01000003.1"/>
</dbReference>
<dbReference type="InterPro" id="IPR047057">
    <property type="entry name" value="MerR_fam"/>
</dbReference>
<dbReference type="GO" id="GO:0003700">
    <property type="term" value="F:DNA-binding transcription factor activity"/>
    <property type="evidence" value="ECO:0007669"/>
    <property type="project" value="InterPro"/>
</dbReference>
<sequence length="243" mass="27005">MTAIRKTPEEFGRIVKEYADRLASDAAFADIMAVLCGSPDVAARFAEARGVSMGSFAGMVNLPDSTVRHYQRLGLITPYEVNGKFRFWVHNLAQAESVRQWQSLGLSLEEILEQRDQERVGGQAALLNWKNATKSASVLIASGGAFPSGAHRLGDWEVYVERTRPARPFLAGTTKNSGVFVTPENVSAREGEDLGDWRRAMQRAQSEVHAARKRLEEKLAALQEQLQRAQELEAALERHSRRG</sequence>
<dbReference type="SUPFAM" id="SSF46955">
    <property type="entry name" value="Putative DNA-binding domain"/>
    <property type="match status" value="1"/>
</dbReference>
<keyword evidence="1" id="KW-0678">Repressor</keyword>
<dbReference type="CDD" id="cd00592">
    <property type="entry name" value="HTH_MerR-like"/>
    <property type="match status" value="1"/>
</dbReference>
<evidence type="ECO:0000256" key="4">
    <source>
        <dbReference type="ARBA" id="ARBA00023163"/>
    </source>
</evidence>
<dbReference type="PANTHER" id="PTHR30204:SF69">
    <property type="entry name" value="MERR-FAMILY TRANSCRIPTIONAL REGULATOR"/>
    <property type="match status" value="1"/>
</dbReference>
<evidence type="ECO:0000256" key="3">
    <source>
        <dbReference type="ARBA" id="ARBA00023125"/>
    </source>
</evidence>
<dbReference type="Gene3D" id="1.10.1660.10">
    <property type="match status" value="1"/>
</dbReference>
<accession>A0A318SE55</accession>
<evidence type="ECO:0000313" key="8">
    <source>
        <dbReference type="Proteomes" id="UP000248326"/>
    </source>
</evidence>
<keyword evidence="2" id="KW-0805">Transcription regulation</keyword>
<dbReference type="InterPro" id="IPR009061">
    <property type="entry name" value="DNA-bd_dom_put_sf"/>
</dbReference>
<evidence type="ECO:0000256" key="5">
    <source>
        <dbReference type="SAM" id="Coils"/>
    </source>
</evidence>
<gene>
    <name evidence="7" type="ORF">DES52_103184</name>
</gene>
<dbReference type="InterPro" id="IPR000551">
    <property type="entry name" value="MerR-type_HTH_dom"/>
</dbReference>
<dbReference type="SMART" id="SM00422">
    <property type="entry name" value="HTH_MERR"/>
    <property type="match status" value="1"/>
</dbReference>
<comment type="caution">
    <text evidence="7">The sequence shown here is derived from an EMBL/GenBank/DDBJ whole genome shotgun (WGS) entry which is preliminary data.</text>
</comment>
<feature type="coiled-coil region" evidence="5">
    <location>
        <begin position="194"/>
        <end position="242"/>
    </location>
</feature>
<dbReference type="EMBL" id="QJSX01000003">
    <property type="protein sequence ID" value="PYE55351.1"/>
    <property type="molecule type" value="Genomic_DNA"/>
</dbReference>
<protein>
    <submittedName>
        <fullName evidence="7">MerR-like DNA binding protein</fullName>
    </submittedName>
</protein>
<keyword evidence="4" id="KW-0804">Transcription</keyword>
<evidence type="ECO:0000259" key="6">
    <source>
        <dbReference type="PROSITE" id="PS50937"/>
    </source>
</evidence>
<dbReference type="PANTHER" id="PTHR30204">
    <property type="entry name" value="REDOX-CYCLING DRUG-SENSING TRANSCRIPTIONAL ACTIVATOR SOXR"/>
    <property type="match status" value="1"/>
</dbReference>
<evidence type="ECO:0000313" key="7">
    <source>
        <dbReference type="EMBL" id="PYE55351.1"/>
    </source>
</evidence>
<dbReference type="GO" id="GO:0003677">
    <property type="term" value="F:DNA binding"/>
    <property type="evidence" value="ECO:0007669"/>
    <property type="project" value="UniProtKB-KW"/>
</dbReference>
<feature type="domain" description="HTH merR-type" evidence="6">
    <location>
        <begin position="52"/>
        <end position="117"/>
    </location>
</feature>
<proteinExistence type="predicted"/>
<keyword evidence="8" id="KW-1185">Reference proteome</keyword>
<evidence type="ECO:0000256" key="2">
    <source>
        <dbReference type="ARBA" id="ARBA00023015"/>
    </source>
</evidence>
<dbReference type="PROSITE" id="PS50937">
    <property type="entry name" value="HTH_MERR_2"/>
    <property type="match status" value="1"/>
</dbReference>
<keyword evidence="3" id="KW-0238">DNA-binding</keyword>
<evidence type="ECO:0000256" key="1">
    <source>
        <dbReference type="ARBA" id="ARBA00022491"/>
    </source>
</evidence>
<dbReference type="Pfam" id="PF13411">
    <property type="entry name" value="MerR_1"/>
    <property type="match status" value="1"/>
</dbReference>
<dbReference type="Proteomes" id="UP000248326">
    <property type="component" value="Unassembled WGS sequence"/>
</dbReference>
<organism evidence="7 8">
    <name type="scientific">Deinococcus yavapaiensis KR-236</name>
    <dbReference type="NCBI Taxonomy" id="694435"/>
    <lineage>
        <taxon>Bacteria</taxon>
        <taxon>Thermotogati</taxon>
        <taxon>Deinococcota</taxon>
        <taxon>Deinococci</taxon>
        <taxon>Deinococcales</taxon>
        <taxon>Deinococcaceae</taxon>
        <taxon>Deinococcus</taxon>
    </lineage>
</organism>
<reference evidence="7 8" key="1">
    <citation type="submission" date="2018-06" db="EMBL/GenBank/DDBJ databases">
        <title>Genomic Encyclopedia of Type Strains, Phase IV (KMG-IV): sequencing the most valuable type-strain genomes for metagenomic binning, comparative biology and taxonomic classification.</title>
        <authorList>
            <person name="Goeker M."/>
        </authorList>
    </citation>
    <scope>NUCLEOTIDE SEQUENCE [LARGE SCALE GENOMIC DNA]</scope>
    <source>
        <strain evidence="7 8">DSM 18048</strain>
    </source>
</reference>